<evidence type="ECO:0000313" key="3">
    <source>
        <dbReference type="Proteomes" id="UP001165121"/>
    </source>
</evidence>
<name>A0A9W6TNC5_9STRA</name>
<feature type="region of interest" description="Disordered" evidence="1">
    <location>
        <begin position="164"/>
        <end position="204"/>
    </location>
</feature>
<feature type="compositionally biased region" description="Acidic residues" evidence="1">
    <location>
        <begin position="755"/>
        <end position="764"/>
    </location>
</feature>
<feature type="region of interest" description="Disordered" evidence="1">
    <location>
        <begin position="739"/>
        <end position="764"/>
    </location>
</feature>
<feature type="compositionally biased region" description="Basic and acidic residues" evidence="1">
    <location>
        <begin position="281"/>
        <end position="290"/>
    </location>
</feature>
<keyword evidence="3" id="KW-1185">Reference proteome</keyword>
<gene>
    <name evidence="2" type="ORF">Pfra01_000178100</name>
</gene>
<reference evidence="2" key="1">
    <citation type="submission" date="2023-04" db="EMBL/GenBank/DDBJ databases">
        <title>Phytophthora fragariaefolia NBRC 109709.</title>
        <authorList>
            <person name="Ichikawa N."/>
            <person name="Sato H."/>
            <person name="Tonouchi N."/>
        </authorList>
    </citation>
    <scope>NUCLEOTIDE SEQUENCE</scope>
    <source>
        <strain evidence="2">NBRC 109709</strain>
    </source>
</reference>
<dbReference type="PANTHER" id="PTHR46599">
    <property type="entry name" value="PIGGYBAC TRANSPOSABLE ELEMENT-DERIVED PROTEIN 4"/>
    <property type="match status" value="1"/>
</dbReference>
<proteinExistence type="predicted"/>
<dbReference type="AlphaFoldDB" id="A0A9W6TNC5"/>
<comment type="caution">
    <text evidence="2">The sequence shown here is derived from an EMBL/GenBank/DDBJ whole genome shotgun (WGS) entry which is preliminary data.</text>
</comment>
<feature type="region of interest" description="Disordered" evidence="1">
    <location>
        <begin position="100"/>
        <end position="124"/>
    </location>
</feature>
<organism evidence="2 3">
    <name type="scientific">Phytophthora fragariaefolia</name>
    <dbReference type="NCBI Taxonomy" id="1490495"/>
    <lineage>
        <taxon>Eukaryota</taxon>
        <taxon>Sar</taxon>
        <taxon>Stramenopiles</taxon>
        <taxon>Oomycota</taxon>
        <taxon>Peronosporomycetes</taxon>
        <taxon>Peronosporales</taxon>
        <taxon>Peronosporaceae</taxon>
        <taxon>Phytophthora</taxon>
    </lineage>
</organism>
<evidence type="ECO:0000256" key="1">
    <source>
        <dbReference type="SAM" id="MobiDB-lite"/>
    </source>
</evidence>
<feature type="compositionally biased region" description="Basic and acidic residues" evidence="1">
    <location>
        <begin position="105"/>
        <end position="115"/>
    </location>
</feature>
<dbReference type="Proteomes" id="UP001165121">
    <property type="component" value="Unassembled WGS sequence"/>
</dbReference>
<evidence type="ECO:0000313" key="2">
    <source>
        <dbReference type="EMBL" id="GMF18855.1"/>
    </source>
</evidence>
<dbReference type="OrthoDB" id="126926at2759"/>
<sequence>MQQLQSNKIREAFCALPETGRMGKVGQRGKNAAIAAVARDIDFGHFWRQLKSAGWKAKRPSRLQTEWSYASPEGVHTFVGEDAVVAHALATGLLDENPYAASSGHDGDSAVEGEKGGLGGGRVSRSAVKGKKRVGGCASQSAVEMEEGGGVGSCVSQNAVMEMEGGGGGGRASRSAVKGKERGGGRASQRALEEEEGGGIRGSALQSAVVEMKGGGGGGRASQSGVVEEEACDVRVSQIDTSVQLSQNTLTLLFGTPSDAEPGLSPAAVTTAFDLSPSDLRLDASQRDADENTSEYESFSSGESDGVDFDGAYDEPELEVHDDNDVVLSDEGAIQMDEAFIKSLQVDNKTLDKEALKLREDALRATEWTPVPSDFETDRIAYSGLNMEQAQPVPQLRRLCDSPLLTFFYFLPKSMWVTINVETNRYAIQEVDRRARIIQTKQGGHRQESLKQIRRRLKAKPAYQTHEILHVIGLLIARMLCPQTQRFAGHWSMVEDGAVPAGDFGRFMGRIRCQDILRDLHFVDNQTDLTDYQRWMGGVDVHDQLRLQTYSLQTSTKFMKYYKSLFLGFADLAQVNAYILRKQTAKINGTLPMKRGEWYGVLQNQLLHLKAEDFAGVVVTPAPVSNKRKRTPVRITHALEQSDDWVTVSGVPKRRQRSCKVCAFLRTDRKKKSFATTFFCERCSVDDPKCWLCNKLRREYKGVPKTCFEIWHDYFEAGEAIPPTLGKRVVLRRPGQEVGKRKKTRRELQLHGCGDEGDDEAEVE</sequence>
<dbReference type="PANTHER" id="PTHR46599:SF3">
    <property type="entry name" value="PIGGYBAC TRANSPOSABLE ELEMENT-DERIVED PROTEIN 4"/>
    <property type="match status" value="1"/>
</dbReference>
<dbReference type="EMBL" id="BSXT01000143">
    <property type="protein sequence ID" value="GMF18855.1"/>
    <property type="molecule type" value="Genomic_DNA"/>
</dbReference>
<feature type="region of interest" description="Disordered" evidence="1">
    <location>
        <begin position="281"/>
        <end position="306"/>
    </location>
</feature>
<accession>A0A9W6TNC5</accession>
<protein>
    <submittedName>
        <fullName evidence="2">Unnamed protein product</fullName>
    </submittedName>
</protein>